<protein>
    <submittedName>
        <fullName evidence="1">Uncharacterized protein</fullName>
    </submittedName>
</protein>
<dbReference type="EMBL" id="WRPA01000003">
    <property type="protein sequence ID" value="MXR68179.1"/>
    <property type="molecule type" value="Genomic_DNA"/>
</dbReference>
<sequence>MFPTFFGIPSILGGQIAHSVSQQYLHVSPPQVIGHSEGATFKHLTKIILVNTTTWNKPRVIEEQKKPNRRNVR</sequence>
<evidence type="ECO:0000313" key="1">
    <source>
        <dbReference type="EMBL" id="MXR68179.1"/>
    </source>
</evidence>
<reference evidence="1 2" key="1">
    <citation type="submission" date="2019-12" db="EMBL/GenBank/DDBJ databases">
        <title>Shewanella insulae sp. nov., isolated from a tidal flat.</title>
        <authorList>
            <person name="Yoon J.-H."/>
        </authorList>
    </citation>
    <scope>NUCLEOTIDE SEQUENCE [LARGE SCALE GENOMIC DNA]</scope>
    <source>
        <strain evidence="1 2">JBTF-M18</strain>
    </source>
</reference>
<dbReference type="AlphaFoldDB" id="A0A6L7HV15"/>
<keyword evidence="2" id="KW-1185">Reference proteome</keyword>
<dbReference type="Proteomes" id="UP000474778">
    <property type="component" value="Unassembled WGS sequence"/>
</dbReference>
<evidence type="ECO:0000313" key="2">
    <source>
        <dbReference type="Proteomes" id="UP000474778"/>
    </source>
</evidence>
<name>A0A6L7HV15_9GAMM</name>
<gene>
    <name evidence="1" type="ORF">GNT65_05755</name>
</gene>
<proteinExistence type="predicted"/>
<organism evidence="1 2">
    <name type="scientific">Shewanella insulae</name>
    <dbReference type="NCBI Taxonomy" id="2681496"/>
    <lineage>
        <taxon>Bacteria</taxon>
        <taxon>Pseudomonadati</taxon>
        <taxon>Pseudomonadota</taxon>
        <taxon>Gammaproteobacteria</taxon>
        <taxon>Alteromonadales</taxon>
        <taxon>Shewanellaceae</taxon>
        <taxon>Shewanella</taxon>
    </lineage>
</organism>
<accession>A0A6L7HV15</accession>
<dbReference type="RefSeq" id="WP_160794259.1">
    <property type="nucleotide sequence ID" value="NZ_WRPA01000003.1"/>
</dbReference>
<comment type="caution">
    <text evidence="1">The sequence shown here is derived from an EMBL/GenBank/DDBJ whole genome shotgun (WGS) entry which is preliminary data.</text>
</comment>